<evidence type="ECO:0000313" key="4">
    <source>
        <dbReference type="EMBL" id="KAK7240404.1"/>
    </source>
</evidence>
<evidence type="ECO:0000256" key="1">
    <source>
        <dbReference type="ARBA" id="ARBA00009670"/>
    </source>
</evidence>
<dbReference type="EMBL" id="JBBJCI010000214">
    <property type="protein sequence ID" value="KAK7240404.1"/>
    <property type="molecule type" value="Genomic_DNA"/>
</dbReference>
<name>A0ABR1FWQ0_AURAN</name>
<dbReference type="Proteomes" id="UP001363151">
    <property type="component" value="Unassembled WGS sequence"/>
</dbReference>
<feature type="chain" id="PRO_5046811922" evidence="3">
    <location>
        <begin position="21"/>
        <end position="242"/>
    </location>
</feature>
<dbReference type="PANTHER" id="PTHR10566:SF118">
    <property type="entry name" value="PROTEIN KINASE DOMAIN-CONTAINING PROTEIN"/>
    <property type="match status" value="1"/>
</dbReference>
<sequence length="242" mass="25937">MRRLIVALLVAVAWSFGGPAKPYPTGAYDASSARAYFGRRPLRVAARSLEILWRSAGFGARAGRPAPGDAAPLGPRADDRGRELTDLLVALGPAFIKIGQSASLDEDLRLTLIEHAAHLAALDYAKVPGDLVRLGFVPKGGEDAAADAGVVDLLTRAYSKRAEGGGFANFDIPPYFAYIAKAFATLEGIGLGVDPDYSILNDTLPYISERMLSDPSPPGRARDLHAEDEERRAEDARGHDRR</sequence>
<feature type="region of interest" description="Disordered" evidence="2">
    <location>
        <begin position="210"/>
        <end position="242"/>
    </location>
</feature>
<evidence type="ECO:0000313" key="5">
    <source>
        <dbReference type="Proteomes" id="UP001363151"/>
    </source>
</evidence>
<accession>A0ABR1FWQ0</accession>
<protein>
    <submittedName>
        <fullName evidence="4">Uncharacterized protein</fullName>
    </submittedName>
</protein>
<dbReference type="PANTHER" id="PTHR10566">
    <property type="entry name" value="CHAPERONE-ACTIVITY OF BC1 COMPLEX CABC1 -RELATED"/>
    <property type="match status" value="1"/>
</dbReference>
<dbReference type="InterPro" id="IPR050154">
    <property type="entry name" value="UbiB_kinase"/>
</dbReference>
<evidence type="ECO:0000256" key="3">
    <source>
        <dbReference type="SAM" id="SignalP"/>
    </source>
</evidence>
<comment type="caution">
    <text evidence="4">The sequence shown here is derived from an EMBL/GenBank/DDBJ whole genome shotgun (WGS) entry which is preliminary data.</text>
</comment>
<feature type="signal peptide" evidence="3">
    <location>
        <begin position="1"/>
        <end position="20"/>
    </location>
</feature>
<keyword evidence="5" id="KW-1185">Reference proteome</keyword>
<evidence type="ECO:0000256" key="2">
    <source>
        <dbReference type="SAM" id="MobiDB-lite"/>
    </source>
</evidence>
<feature type="compositionally biased region" description="Basic and acidic residues" evidence="2">
    <location>
        <begin position="220"/>
        <end position="242"/>
    </location>
</feature>
<proteinExistence type="inferred from homology"/>
<organism evidence="4 5">
    <name type="scientific">Aureococcus anophagefferens</name>
    <name type="common">Harmful bloom alga</name>
    <dbReference type="NCBI Taxonomy" id="44056"/>
    <lineage>
        <taxon>Eukaryota</taxon>
        <taxon>Sar</taxon>
        <taxon>Stramenopiles</taxon>
        <taxon>Ochrophyta</taxon>
        <taxon>Pelagophyceae</taxon>
        <taxon>Pelagomonadales</taxon>
        <taxon>Pelagomonadaceae</taxon>
        <taxon>Aureococcus</taxon>
    </lineage>
</organism>
<gene>
    <name evidence="4" type="ORF">SO694_00115055</name>
</gene>
<comment type="similarity">
    <text evidence="1">Belongs to the protein kinase superfamily. ADCK protein kinase family.</text>
</comment>
<keyword evidence="3" id="KW-0732">Signal</keyword>
<reference evidence="4 5" key="1">
    <citation type="submission" date="2024-03" db="EMBL/GenBank/DDBJ databases">
        <title>Aureococcus anophagefferens CCMP1851 and Kratosvirus quantuckense: Draft genome of a second virus-susceptible host strain in the model system.</title>
        <authorList>
            <person name="Chase E."/>
            <person name="Truchon A.R."/>
            <person name="Schepens W."/>
            <person name="Wilhelm S.W."/>
        </authorList>
    </citation>
    <scope>NUCLEOTIDE SEQUENCE [LARGE SCALE GENOMIC DNA]</scope>
    <source>
        <strain evidence="4 5">CCMP1851</strain>
    </source>
</reference>